<dbReference type="KEGG" id="cci:CC1G_15670"/>
<evidence type="ECO:0000313" key="2">
    <source>
        <dbReference type="EMBL" id="EFI26746.1"/>
    </source>
</evidence>
<dbReference type="VEuPathDB" id="FungiDB:CC1G_15670"/>
<dbReference type="Proteomes" id="UP000001861">
    <property type="component" value="Unassembled WGS sequence"/>
</dbReference>
<dbReference type="OrthoDB" id="124582at2759"/>
<reference evidence="2 3" key="1">
    <citation type="journal article" date="2010" name="Proc. Natl. Acad. Sci. U.S.A.">
        <title>Insights into evolution of multicellular fungi from the assembled chromosomes of the mushroom Coprinopsis cinerea (Coprinus cinereus).</title>
        <authorList>
            <person name="Stajich J.E."/>
            <person name="Wilke S.K."/>
            <person name="Ahren D."/>
            <person name="Au C.H."/>
            <person name="Birren B.W."/>
            <person name="Borodovsky M."/>
            <person name="Burns C."/>
            <person name="Canback B."/>
            <person name="Casselton L.A."/>
            <person name="Cheng C.K."/>
            <person name="Deng J."/>
            <person name="Dietrich F.S."/>
            <person name="Fargo D.C."/>
            <person name="Farman M.L."/>
            <person name="Gathman A.C."/>
            <person name="Goldberg J."/>
            <person name="Guigo R."/>
            <person name="Hoegger P.J."/>
            <person name="Hooker J.B."/>
            <person name="Huggins A."/>
            <person name="James T.Y."/>
            <person name="Kamada T."/>
            <person name="Kilaru S."/>
            <person name="Kodira C."/>
            <person name="Kues U."/>
            <person name="Kupfer D."/>
            <person name="Kwan H.S."/>
            <person name="Lomsadze A."/>
            <person name="Li W."/>
            <person name="Lilly W.W."/>
            <person name="Ma L.J."/>
            <person name="Mackey A.J."/>
            <person name="Manning G."/>
            <person name="Martin F."/>
            <person name="Muraguchi H."/>
            <person name="Natvig D.O."/>
            <person name="Palmerini H."/>
            <person name="Ramesh M.A."/>
            <person name="Rehmeyer C.J."/>
            <person name="Roe B.A."/>
            <person name="Shenoy N."/>
            <person name="Stanke M."/>
            <person name="Ter-Hovhannisyan V."/>
            <person name="Tunlid A."/>
            <person name="Velagapudi R."/>
            <person name="Vision T.J."/>
            <person name="Zeng Q."/>
            <person name="Zolan M.E."/>
            <person name="Pukkila P.J."/>
        </authorList>
    </citation>
    <scope>NUCLEOTIDE SEQUENCE [LARGE SCALE GENOMIC DNA]</scope>
    <source>
        <strain evidence="3">Okayama-7 / 130 / ATCC MYA-4618 / FGSC 9003</strain>
    </source>
</reference>
<protein>
    <recommendedName>
        <fullName evidence="4">Prolyl 4-hydroxylase alpha subunit Fe(2+) 2OG dioxygenase domain-containing protein</fullName>
    </recommendedName>
</protein>
<evidence type="ECO:0008006" key="4">
    <source>
        <dbReference type="Google" id="ProtNLM"/>
    </source>
</evidence>
<dbReference type="GeneID" id="9379653"/>
<dbReference type="RefSeq" id="XP_002910240.1">
    <property type="nucleotide sequence ID" value="XM_002910194.1"/>
</dbReference>
<name>D6RQD0_COPC7</name>
<sequence length="346" mass="40686">MSTEVIDFSAQSKRNISILAWYTDVLHEVKPVTSGHRVALSFNLIHTTPSIPRPQFKSASPIPLDEWLAKLRSVLERWVKHGCPIKKVSRRLPPSQYTIRKQYLTKLTPQFYAYVLKHRYSLRDLNKGRACLKGEDAHKFSLLSLLAKELGFKLALARLEIGISGVADDLERYEEMVESKRWERRWAWEEKMKKEMKERKKRGEKVEKIDPDDFDSADEEDERNWKSEPFNLINTYETKYNLRKVVKDSGKPFIKKSSSEVKIPLDGENFNIIPKDPVYLGEDPDQRQYRPSGYLGNTIDTYKQDPGDLTFWYNNAVVIIYHERDEEKLVPYFKGDDWDHDLEYPH</sequence>
<evidence type="ECO:0000313" key="3">
    <source>
        <dbReference type="Proteomes" id="UP000001861"/>
    </source>
</evidence>
<evidence type="ECO:0000256" key="1">
    <source>
        <dbReference type="SAM" id="MobiDB-lite"/>
    </source>
</evidence>
<dbReference type="EMBL" id="AACS02000011">
    <property type="protein sequence ID" value="EFI26746.1"/>
    <property type="molecule type" value="Genomic_DNA"/>
</dbReference>
<comment type="caution">
    <text evidence="2">The sequence shown here is derived from an EMBL/GenBank/DDBJ whole genome shotgun (WGS) entry which is preliminary data.</text>
</comment>
<dbReference type="HOGENOM" id="CLU_801711_0_0_1"/>
<dbReference type="PANTHER" id="PTHR33099">
    <property type="entry name" value="FE2OG DIOXYGENASE DOMAIN-CONTAINING PROTEIN"/>
    <property type="match status" value="1"/>
</dbReference>
<feature type="region of interest" description="Disordered" evidence="1">
    <location>
        <begin position="197"/>
        <end position="221"/>
    </location>
</feature>
<dbReference type="AlphaFoldDB" id="D6RQD0"/>
<proteinExistence type="predicted"/>
<dbReference type="InParanoid" id="D6RQD0"/>
<dbReference type="PANTHER" id="PTHR33099:SF7">
    <property type="entry name" value="MYND-TYPE DOMAIN-CONTAINING PROTEIN"/>
    <property type="match status" value="1"/>
</dbReference>
<feature type="compositionally biased region" description="Acidic residues" evidence="1">
    <location>
        <begin position="212"/>
        <end position="221"/>
    </location>
</feature>
<gene>
    <name evidence="2" type="ORF">CC1G_15670</name>
</gene>
<accession>D6RQD0</accession>
<organism evidence="2 3">
    <name type="scientific">Coprinopsis cinerea (strain Okayama-7 / 130 / ATCC MYA-4618 / FGSC 9003)</name>
    <name type="common">Inky cap fungus</name>
    <name type="synonym">Hormographiella aspergillata</name>
    <dbReference type="NCBI Taxonomy" id="240176"/>
    <lineage>
        <taxon>Eukaryota</taxon>
        <taxon>Fungi</taxon>
        <taxon>Dikarya</taxon>
        <taxon>Basidiomycota</taxon>
        <taxon>Agaricomycotina</taxon>
        <taxon>Agaricomycetes</taxon>
        <taxon>Agaricomycetidae</taxon>
        <taxon>Agaricales</taxon>
        <taxon>Agaricineae</taxon>
        <taxon>Psathyrellaceae</taxon>
        <taxon>Coprinopsis</taxon>
    </lineage>
</organism>
<keyword evidence="3" id="KW-1185">Reference proteome</keyword>